<accession>A0A382XED7</accession>
<feature type="non-terminal residue" evidence="1">
    <location>
        <position position="257"/>
    </location>
</feature>
<dbReference type="EMBL" id="UINC01166956">
    <property type="protein sequence ID" value="SVD69190.1"/>
    <property type="molecule type" value="Genomic_DNA"/>
</dbReference>
<protein>
    <submittedName>
        <fullName evidence="1">Uncharacterized protein</fullName>
    </submittedName>
</protein>
<organism evidence="1">
    <name type="scientific">marine metagenome</name>
    <dbReference type="NCBI Taxonomy" id="408172"/>
    <lineage>
        <taxon>unclassified sequences</taxon>
        <taxon>metagenomes</taxon>
        <taxon>ecological metagenomes</taxon>
    </lineage>
</organism>
<dbReference type="AlphaFoldDB" id="A0A382XED7"/>
<proteinExistence type="predicted"/>
<name>A0A382XED7_9ZZZZ</name>
<reference evidence="1" key="1">
    <citation type="submission" date="2018-05" db="EMBL/GenBank/DDBJ databases">
        <authorList>
            <person name="Lanie J.A."/>
            <person name="Ng W.-L."/>
            <person name="Kazmierczak K.M."/>
            <person name="Andrzejewski T.M."/>
            <person name="Davidsen T.M."/>
            <person name="Wayne K.J."/>
            <person name="Tettelin H."/>
            <person name="Glass J.I."/>
            <person name="Rusch D."/>
            <person name="Podicherti R."/>
            <person name="Tsui H.-C.T."/>
            <person name="Winkler M.E."/>
        </authorList>
    </citation>
    <scope>NUCLEOTIDE SEQUENCE</scope>
</reference>
<gene>
    <name evidence="1" type="ORF">METZ01_LOCUS422044</name>
</gene>
<evidence type="ECO:0000313" key="1">
    <source>
        <dbReference type="EMBL" id="SVD69190.1"/>
    </source>
</evidence>
<sequence length="257" mass="29217">MACHGSSRTDYQPGHLLRSIFPAENGHPILRAGTRVTTHNSPYGERWGGWYVSGRGGEIQHMGNALAKEAEDGTIQLYKRSSSETDLTDFFDTDYYLSPHSDIVAMMVQDHQVQMHNFLALANYQTRYALYDQQIIDKALGNDSGEMRASTKRRIANAGDKLLKYMLFLEEAQLAGGVKGTTDFAKKFSGRGPQDAKKRSLYQLDLKTRLLKYKCSYLIYSDAFDNLPVPMKEYLYRKLWDVLNGRDEDEAFVTLQS</sequence>